<dbReference type="PANTHER" id="PTHR24036">
    <property type="entry name" value="SKELETOR-RELATED"/>
    <property type="match status" value="1"/>
</dbReference>
<keyword evidence="1" id="KW-0677">Repeat</keyword>
<evidence type="ECO:0000313" key="3">
    <source>
        <dbReference type="Proteomes" id="UP000694843"/>
    </source>
</evidence>
<dbReference type="AlphaFoldDB" id="A0A8B7P4A3"/>
<dbReference type="KEGG" id="hazt:108676333"/>
<dbReference type="InterPro" id="IPR045266">
    <property type="entry name" value="DOH_DOMON"/>
</dbReference>
<keyword evidence="3" id="KW-1185">Reference proteome</keyword>
<name>A0A8B7P4A3_HYAAZ</name>
<dbReference type="RefSeq" id="XP_018019886.1">
    <property type="nucleotide sequence ID" value="XM_018164397.1"/>
</dbReference>
<evidence type="ECO:0000256" key="1">
    <source>
        <dbReference type="ARBA" id="ARBA00022737"/>
    </source>
</evidence>
<dbReference type="PROSITE" id="PS50836">
    <property type="entry name" value="DOMON"/>
    <property type="match status" value="1"/>
</dbReference>
<dbReference type="InterPro" id="IPR005018">
    <property type="entry name" value="DOMON_domain"/>
</dbReference>
<dbReference type="InterPro" id="IPR052126">
    <property type="entry name" value="Spindle_Org/Thrombomodulin"/>
</dbReference>
<sequence>AHVSPKDQYDHHTTDERLFPNCVQLAPNFKVEWEGKGDSLEIRLTAEIDENQYMSFGLSPRQGEPVMENSDVVVAYYDSADGSYHAVDYSITARTPCDGTYGVCPDERIGFRNDASVITGERSDGFTSITYKRPYETGDRHDLPVLNGPQTVVAAIGSLDVMKEAKYHTQFVTKRTPSWGIAWWVNELLIPEIYVVRGQTYYFVVEGGDDPTKQASSFVNNDLVRTVPLVLGRLCQWKPNARDSWKESATFAEYRNTLYKDCADGKPGYLEWTVPKDTPDLVYYQCYTHRNLGWKIHVKNEGVPPSERFSGAQASVSSAAAVVLAFAVSALLR</sequence>
<dbReference type="OrthoDB" id="2448405at2759"/>
<protein>
    <submittedName>
        <fullName evidence="4">Protein Skeletor, isoforms B/C</fullName>
    </submittedName>
</protein>
<dbReference type="Pfam" id="PF03351">
    <property type="entry name" value="DOMON"/>
    <property type="match status" value="1"/>
</dbReference>
<dbReference type="GeneID" id="108676333"/>
<dbReference type="PANTHER" id="PTHR24036:SF5">
    <property type="entry name" value="THROMBOMODULIN"/>
    <property type="match status" value="1"/>
</dbReference>
<accession>A0A8B7P4A3</accession>
<dbReference type="CDD" id="cd09631">
    <property type="entry name" value="DOMON_DOH"/>
    <property type="match status" value="1"/>
</dbReference>
<evidence type="ECO:0000259" key="2">
    <source>
        <dbReference type="PROSITE" id="PS50836"/>
    </source>
</evidence>
<evidence type="ECO:0000313" key="4">
    <source>
        <dbReference type="RefSeq" id="XP_018019886.1"/>
    </source>
</evidence>
<dbReference type="Proteomes" id="UP000694843">
    <property type="component" value="Unplaced"/>
</dbReference>
<proteinExistence type="predicted"/>
<dbReference type="SMART" id="SM00664">
    <property type="entry name" value="DoH"/>
    <property type="match status" value="1"/>
</dbReference>
<feature type="non-terminal residue" evidence="4">
    <location>
        <position position="1"/>
    </location>
</feature>
<feature type="domain" description="DOMON" evidence="2">
    <location>
        <begin position="27"/>
        <end position="157"/>
    </location>
</feature>
<organism evidence="3 4">
    <name type="scientific">Hyalella azteca</name>
    <name type="common">Amphipod</name>
    <dbReference type="NCBI Taxonomy" id="294128"/>
    <lineage>
        <taxon>Eukaryota</taxon>
        <taxon>Metazoa</taxon>
        <taxon>Ecdysozoa</taxon>
        <taxon>Arthropoda</taxon>
        <taxon>Crustacea</taxon>
        <taxon>Multicrustacea</taxon>
        <taxon>Malacostraca</taxon>
        <taxon>Eumalacostraca</taxon>
        <taxon>Peracarida</taxon>
        <taxon>Amphipoda</taxon>
        <taxon>Senticaudata</taxon>
        <taxon>Talitrida</taxon>
        <taxon>Talitroidea</taxon>
        <taxon>Hyalellidae</taxon>
        <taxon>Hyalella</taxon>
    </lineage>
</organism>
<reference evidence="4" key="1">
    <citation type="submission" date="2025-08" db="UniProtKB">
        <authorList>
            <consortium name="RefSeq"/>
        </authorList>
    </citation>
    <scope>IDENTIFICATION</scope>
</reference>
<gene>
    <name evidence="4" type="primary">LOC108676333</name>
</gene>